<comment type="subcellular location">
    <subcellularLocation>
        <location evidence="1">Cell inner membrane</location>
        <topology evidence="1">Multi-pass membrane protein</topology>
    </subcellularLocation>
</comment>
<dbReference type="NCBIfam" id="TIGR03592">
    <property type="entry name" value="yidC_oxa1_cterm"/>
    <property type="match status" value="1"/>
</dbReference>
<keyword evidence="8 13" id="KW-1133">Transmembrane helix</keyword>
<dbReference type="InterPro" id="IPR028053">
    <property type="entry name" value="Membr_insert_YidC_N"/>
</dbReference>
<dbReference type="InterPro" id="IPR038221">
    <property type="entry name" value="YidC_periplasmic_sf"/>
</dbReference>
<dbReference type="GO" id="GO:0005886">
    <property type="term" value="C:plasma membrane"/>
    <property type="evidence" value="ECO:0007669"/>
    <property type="project" value="UniProtKB-SubCell"/>
</dbReference>
<dbReference type="InterPro" id="IPR019998">
    <property type="entry name" value="Membr_insert_YidC"/>
</dbReference>
<keyword evidence="10" id="KW-0143">Chaperone</keyword>
<evidence type="ECO:0000256" key="12">
    <source>
        <dbReference type="ARBA" id="ARBA00033342"/>
    </source>
</evidence>
<evidence type="ECO:0000256" key="9">
    <source>
        <dbReference type="ARBA" id="ARBA00023136"/>
    </source>
</evidence>
<evidence type="ECO:0000256" key="3">
    <source>
        <dbReference type="ARBA" id="ARBA00015325"/>
    </source>
</evidence>
<feature type="transmembrane region" description="Helical" evidence="13">
    <location>
        <begin position="330"/>
        <end position="352"/>
    </location>
</feature>
<organism evidence="16">
    <name type="scientific">hydrothermal vent metagenome</name>
    <dbReference type="NCBI Taxonomy" id="652676"/>
    <lineage>
        <taxon>unclassified sequences</taxon>
        <taxon>metagenomes</taxon>
        <taxon>ecological metagenomes</taxon>
    </lineage>
</organism>
<dbReference type="EMBL" id="UOGJ01000129">
    <property type="protein sequence ID" value="VAX37477.1"/>
    <property type="molecule type" value="Genomic_DNA"/>
</dbReference>
<dbReference type="HAMAP" id="MF_01810">
    <property type="entry name" value="YidC_type1"/>
    <property type="match status" value="1"/>
</dbReference>
<dbReference type="CDD" id="cd19961">
    <property type="entry name" value="EcYidC-like_peri"/>
    <property type="match status" value="1"/>
</dbReference>
<dbReference type="PRINTS" id="PR01900">
    <property type="entry name" value="YIDCPROTEIN"/>
</dbReference>
<dbReference type="InterPro" id="IPR047196">
    <property type="entry name" value="YidC_ALB_C"/>
</dbReference>
<evidence type="ECO:0000256" key="1">
    <source>
        <dbReference type="ARBA" id="ARBA00004429"/>
    </source>
</evidence>
<evidence type="ECO:0000256" key="6">
    <source>
        <dbReference type="ARBA" id="ARBA00022692"/>
    </source>
</evidence>
<feature type="domain" description="Membrane insertase YidC N-terminal" evidence="15">
    <location>
        <begin position="126"/>
        <end position="319"/>
    </location>
</feature>
<dbReference type="NCBIfam" id="TIGR03593">
    <property type="entry name" value="yidC_nterm"/>
    <property type="match status" value="1"/>
</dbReference>
<evidence type="ECO:0000256" key="13">
    <source>
        <dbReference type="SAM" id="Phobius"/>
    </source>
</evidence>
<keyword evidence="5" id="KW-1003">Cell membrane</keyword>
<dbReference type="GO" id="GO:0032977">
    <property type="term" value="F:membrane insertase activity"/>
    <property type="evidence" value="ECO:0007669"/>
    <property type="project" value="InterPro"/>
</dbReference>
<dbReference type="PRINTS" id="PR00701">
    <property type="entry name" value="60KDINNERMP"/>
</dbReference>
<reference evidence="16" key="1">
    <citation type="submission" date="2018-06" db="EMBL/GenBank/DDBJ databases">
        <authorList>
            <person name="Zhirakovskaya E."/>
        </authorList>
    </citation>
    <scope>NUCLEOTIDE SEQUENCE</scope>
</reference>
<dbReference type="Gene3D" id="2.70.98.90">
    <property type="match status" value="1"/>
</dbReference>
<name>A0A3B1E4G8_9ZZZZ</name>
<keyword evidence="6 13" id="KW-0812">Transmembrane</keyword>
<evidence type="ECO:0000256" key="2">
    <source>
        <dbReference type="ARBA" id="ARBA00010527"/>
    </source>
</evidence>
<evidence type="ECO:0000313" key="16">
    <source>
        <dbReference type="EMBL" id="VAX37477.1"/>
    </source>
</evidence>
<feature type="transmembrane region" description="Helical" evidence="13">
    <location>
        <begin position="498"/>
        <end position="521"/>
    </location>
</feature>
<dbReference type="Pfam" id="PF02096">
    <property type="entry name" value="60KD_IMP"/>
    <property type="match status" value="1"/>
</dbReference>
<evidence type="ECO:0000256" key="5">
    <source>
        <dbReference type="ARBA" id="ARBA00022475"/>
    </source>
</evidence>
<keyword evidence="7" id="KW-0653">Protein transport</keyword>
<evidence type="ECO:0000256" key="4">
    <source>
        <dbReference type="ARBA" id="ARBA00022448"/>
    </source>
</evidence>
<comment type="similarity">
    <text evidence="2">Belongs to the OXA1/ALB3/YidC family. Type 1 subfamily.</text>
</comment>
<keyword evidence="9 13" id="KW-0472">Membrane</keyword>
<evidence type="ECO:0000256" key="11">
    <source>
        <dbReference type="ARBA" id="ARBA00033245"/>
    </source>
</evidence>
<dbReference type="PANTHER" id="PTHR12428:SF65">
    <property type="entry name" value="CYTOCHROME C OXIDASE ASSEMBLY PROTEIN COX18, MITOCHONDRIAL"/>
    <property type="match status" value="1"/>
</dbReference>
<proteinExistence type="inferred from homology"/>
<keyword evidence="4" id="KW-0813">Transport</keyword>
<dbReference type="GO" id="GO:0051205">
    <property type="term" value="P:protein insertion into membrane"/>
    <property type="evidence" value="ECO:0007669"/>
    <property type="project" value="TreeGrafter"/>
</dbReference>
<evidence type="ECO:0000259" key="14">
    <source>
        <dbReference type="Pfam" id="PF02096"/>
    </source>
</evidence>
<accession>A0A3B1E4G8</accession>
<dbReference type="GO" id="GO:0015031">
    <property type="term" value="P:protein transport"/>
    <property type="evidence" value="ECO:0007669"/>
    <property type="project" value="UniProtKB-KW"/>
</dbReference>
<dbReference type="Pfam" id="PF14849">
    <property type="entry name" value="YidC_periplas"/>
    <property type="match status" value="1"/>
</dbReference>
<evidence type="ECO:0000259" key="15">
    <source>
        <dbReference type="Pfam" id="PF14849"/>
    </source>
</evidence>
<feature type="transmembrane region" description="Helical" evidence="13">
    <location>
        <begin position="395"/>
        <end position="419"/>
    </location>
</feature>
<feature type="domain" description="Membrane insertase YidC/Oxa/ALB C-terminal" evidence="14">
    <location>
        <begin position="333"/>
        <end position="529"/>
    </location>
</feature>
<protein>
    <recommendedName>
        <fullName evidence="3">Membrane protein insertase YidC</fullName>
    </recommendedName>
    <alternativeName>
        <fullName evidence="12">Foldase YidC</fullName>
    </alternativeName>
    <alternativeName>
        <fullName evidence="11">Membrane integrase YidC</fullName>
    </alternativeName>
</protein>
<dbReference type="InterPro" id="IPR001708">
    <property type="entry name" value="YidC/ALB3/OXA1/COX18"/>
</dbReference>
<evidence type="ECO:0000256" key="7">
    <source>
        <dbReference type="ARBA" id="ARBA00022927"/>
    </source>
</evidence>
<sequence>MEKRLLLAFILSFLVLSAWSAFMPKTTPRQNFLKEPQSSENKEIIENTIKVGDIADSLPAEVLPQKIEEEIKVVESEKLSVRFSNMGGSLKGVDIKEYGATLPITDITHISGYEDYIFSLESDLGLNIVYSYEDADYKISKIYEISPDDYTIQAEIKIYNKTDSSRLDNINIEGFSISTSRLDKKDKDYMRDRALLEYVIYSSEGFQRKNKAFKFSHKEKKEVEGGVQWIGFRDRYFSALIKPHFDVSNYSINPLNDKKLIISMAVKDIKVTPGASVSLASTIYFGPEKTGVLKKYDLEFEKIKRYYKFGVFDVIAKLISNIMNMLYKIFHNWGVCIIFISIIIYFSMYPMTMRSMQSMRKMQAIQPKLISLKEKNKNSPQKLNKEMMELYKKHGVNPVGGCLPMVLQLPVFIGLYQVLWRSVSFKGASFLWIKDLSAPDRLFALPFSIPFLGSDFNILPILMIFIMAFQQKLTAKNMVATTPEQKAQQKMMATIMPLLMGVIFYKFASGLTLYFTMFYLFSTLTQWKMAKTNAIKVA</sequence>
<dbReference type="AlphaFoldDB" id="A0A3B1E4G8"/>
<gene>
    <name evidence="16" type="ORF">MNBD_UNCLBAC01-537</name>
</gene>
<evidence type="ECO:0000256" key="10">
    <source>
        <dbReference type="ARBA" id="ARBA00023186"/>
    </source>
</evidence>
<dbReference type="InterPro" id="IPR028055">
    <property type="entry name" value="YidC/Oxa/ALB_C"/>
</dbReference>
<evidence type="ECO:0000256" key="8">
    <source>
        <dbReference type="ARBA" id="ARBA00022989"/>
    </source>
</evidence>
<dbReference type="CDD" id="cd20070">
    <property type="entry name" value="5TM_YidC_Alb3"/>
    <property type="match status" value="1"/>
</dbReference>
<dbReference type="PANTHER" id="PTHR12428">
    <property type="entry name" value="OXA1"/>
    <property type="match status" value="1"/>
</dbReference>
<feature type="transmembrane region" description="Helical" evidence="13">
    <location>
        <begin position="447"/>
        <end position="469"/>
    </location>
</feature>